<evidence type="ECO:0000256" key="5">
    <source>
        <dbReference type="ARBA" id="ARBA00012927"/>
    </source>
</evidence>
<organism evidence="10 11">
    <name type="scientific">Paramylibacter kogurei</name>
    <dbReference type="NCBI Taxonomy" id="1889778"/>
    <lineage>
        <taxon>Bacteria</taxon>
        <taxon>Pseudomonadati</taxon>
        <taxon>Pseudomonadota</taxon>
        <taxon>Alphaproteobacteria</taxon>
        <taxon>Rhodobacterales</taxon>
        <taxon>Paracoccaceae</taxon>
        <taxon>Paramylibacter</taxon>
    </lineage>
</organism>
<evidence type="ECO:0000256" key="6">
    <source>
        <dbReference type="ARBA" id="ARBA00023004"/>
    </source>
</evidence>
<evidence type="ECO:0000313" key="10">
    <source>
        <dbReference type="EMBL" id="PIB24750.1"/>
    </source>
</evidence>
<dbReference type="GO" id="GO:0008198">
    <property type="term" value="F:ferrous iron binding"/>
    <property type="evidence" value="ECO:0007669"/>
    <property type="project" value="TreeGrafter"/>
</dbReference>
<evidence type="ECO:0000256" key="9">
    <source>
        <dbReference type="HAMAP-Rule" id="MF_00106"/>
    </source>
</evidence>
<dbReference type="OrthoDB" id="9780250at2"/>
<dbReference type="PANTHER" id="PTHR30387">
    <property type="entry name" value="MANNONATE DEHYDRATASE"/>
    <property type="match status" value="1"/>
</dbReference>
<proteinExistence type="inferred from homology"/>
<evidence type="ECO:0000256" key="7">
    <source>
        <dbReference type="ARBA" id="ARBA00023211"/>
    </source>
</evidence>
<reference evidence="10 11" key="1">
    <citation type="submission" date="2016-08" db="EMBL/GenBank/DDBJ databases">
        <title>Draft genome of Amylibacter sp. strain 4G11.</title>
        <authorList>
            <person name="Wong S.-K."/>
            <person name="Hamasaki K."/>
            <person name="Yoshizawa S."/>
        </authorList>
    </citation>
    <scope>NUCLEOTIDE SEQUENCE [LARGE SCALE GENOMIC DNA]</scope>
    <source>
        <strain evidence="10 11">4G11</strain>
    </source>
</reference>
<keyword evidence="6 9" id="KW-0408">Iron</keyword>
<dbReference type="InterPro" id="IPR036237">
    <property type="entry name" value="Xyl_isomerase-like_sf"/>
</dbReference>
<comment type="similarity">
    <text evidence="4 9">Belongs to the mannonate dehydratase family.</text>
</comment>
<comment type="catalytic activity">
    <reaction evidence="1 9">
        <text>D-mannonate = 2-dehydro-3-deoxy-D-gluconate + H2O</text>
        <dbReference type="Rhea" id="RHEA:20097"/>
        <dbReference type="ChEBI" id="CHEBI:15377"/>
        <dbReference type="ChEBI" id="CHEBI:17767"/>
        <dbReference type="ChEBI" id="CHEBI:57990"/>
        <dbReference type="EC" id="4.2.1.8"/>
    </reaction>
</comment>
<protein>
    <recommendedName>
        <fullName evidence="5 9">Mannonate dehydratase</fullName>
        <ecNumber evidence="5 9">4.2.1.8</ecNumber>
    </recommendedName>
    <alternativeName>
        <fullName evidence="9">D-mannonate hydro-lyase</fullName>
    </alternativeName>
</protein>
<dbReference type="EMBL" id="MDGM01000012">
    <property type="protein sequence ID" value="PIB24750.1"/>
    <property type="molecule type" value="Genomic_DNA"/>
</dbReference>
<dbReference type="HAMAP" id="MF_00106">
    <property type="entry name" value="UxuA"/>
    <property type="match status" value="1"/>
</dbReference>
<dbReference type="Gene3D" id="3.20.20.150">
    <property type="entry name" value="Divalent-metal-dependent TIM barrel enzymes"/>
    <property type="match status" value="1"/>
</dbReference>
<evidence type="ECO:0000256" key="3">
    <source>
        <dbReference type="ARBA" id="ARBA00004892"/>
    </source>
</evidence>
<dbReference type="Proteomes" id="UP000231516">
    <property type="component" value="Unassembled WGS sequence"/>
</dbReference>
<dbReference type="InterPro" id="IPR004628">
    <property type="entry name" value="Man_deHydtase"/>
</dbReference>
<dbReference type="RefSeq" id="WP_099593381.1">
    <property type="nucleotide sequence ID" value="NZ_MDGM01000012.1"/>
</dbReference>
<keyword evidence="8 9" id="KW-0456">Lyase</keyword>
<evidence type="ECO:0000313" key="11">
    <source>
        <dbReference type="Proteomes" id="UP000231516"/>
    </source>
</evidence>
<dbReference type="UniPathway" id="UPA00246"/>
<name>A0A2G5K7B9_9RHOB</name>
<dbReference type="NCBIfam" id="NF003027">
    <property type="entry name" value="PRK03906.1"/>
    <property type="match status" value="1"/>
</dbReference>
<comment type="function">
    <text evidence="2 9">Catalyzes the dehydration of D-mannonate.</text>
</comment>
<dbReference type="SUPFAM" id="SSF51658">
    <property type="entry name" value="Xylose isomerase-like"/>
    <property type="match status" value="1"/>
</dbReference>
<keyword evidence="11" id="KW-1185">Reference proteome</keyword>
<evidence type="ECO:0000256" key="2">
    <source>
        <dbReference type="ARBA" id="ARBA00002713"/>
    </source>
</evidence>
<comment type="cofactor">
    <cofactor evidence="9">
        <name>Fe(2+)</name>
        <dbReference type="ChEBI" id="CHEBI:29033"/>
    </cofactor>
    <cofactor evidence="9">
        <name>Mn(2+)</name>
        <dbReference type="ChEBI" id="CHEBI:29035"/>
    </cofactor>
</comment>
<dbReference type="PIRSF" id="PIRSF016049">
    <property type="entry name" value="Man_dehyd"/>
    <property type="match status" value="1"/>
</dbReference>
<sequence>MIECWRWYGEYDLISLSEIAQTGARGIVSALHNIPYGEVWPNDQIQARNDQFKSAGFHWAVVESLPVHERIKRGDGDLSTLFSNYRQSIVNLADHGVKTICYNFMPLLDWTRTDLTAPVLGGGTCLRFDAVKMAAFEIHMLARKNAEADYDESVVIAAKHWFDRSSQSDQDELLDAIMAGMPGAFDRYDVAGLNDALAQYQGIDRNVLRQNYKRFLDEVVPTAAENGVKLCVHPDDPPRDILGLPRIVSTAEDLEWIMKAHDNPANGVTLCSGSLGANPQNNIPKIAANVADRIHFAHLRNVRSEPNGSFEEAPHLDGDTDMIALIKVLLDEQSRRREMGRSDYQIPFRPDHGHHILSDADREYIPGYPLVGRLRGLAELRGVMRALSHV</sequence>
<dbReference type="Pfam" id="PF03786">
    <property type="entry name" value="UxuA"/>
    <property type="match status" value="1"/>
</dbReference>
<evidence type="ECO:0000256" key="4">
    <source>
        <dbReference type="ARBA" id="ARBA00007389"/>
    </source>
</evidence>
<dbReference type="EC" id="4.2.1.8" evidence="5 9"/>
<gene>
    <name evidence="9" type="primary">uxuA</name>
    <name evidence="10" type="ORF">BFP76_06115</name>
</gene>
<dbReference type="GO" id="GO:0030145">
    <property type="term" value="F:manganese ion binding"/>
    <property type="evidence" value="ECO:0007669"/>
    <property type="project" value="TreeGrafter"/>
</dbReference>
<dbReference type="GO" id="GO:0042840">
    <property type="term" value="P:D-glucuronate catabolic process"/>
    <property type="evidence" value="ECO:0007669"/>
    <property type="project" value="TreeGrafter"/>
</dbReference>
<evidence type="ECO:0000256" key="8">
    <source>
        <dbReference type="ARBA" id="ARBA00023239"/>
    </source>
</evidence>
<dbReference type="GO" id="GO:0008927">
    <property type="term" value="F:mannonate dehydratase activity"/>
    <property type="evidence" value="ECO:0007669"/>
    <property type="project" value="UniProtKB-UniRule"/>
</dbReference>
<dbReference type="NCBIfam" id="TIGR00695">
    <property type="entry name" value="uxuA"/>
    <property type="match status" value="1"/>
</dbReference>
<accession>A0A2G5K7B9</accession>
<comment type="caution">
    <text evidence="10">The sequence shown here is derived from an EMBL/GenBank/DDBJ whole genome shotgun (WGS) entry which is preliminary data.</text>
</comment>
<dbReference type="PANTHER" id="PTHR30387:SF2">
    <property type="entry name" value="MANNONATE DEHYDRATASE"/>
    <property type="match status" value="1"/>
</dbReference>
<comment type="pathway">
    <text evidence="3 9">Carbohydrate metabolism; pentose and glucuronate interconversion.</text>
</comment>
<keyword evidence="7 9" id="KW-0464">Manganese</keyword>
<dbReference type="AlphaFoldDB" id="A0A2G5K7B9"/>
<evidence type="ECO:0000256" key="1">
    <source>
        <dbReference type="ARBA" id="ARBA00001794"/>
    </source>
</evidence>